<keyword evidence="3" id="KW-1185">Reference proteome</keyword>
<accession>M8DFG4</accession>
<keyword evidence="1" id="KW-0472">Membrane</keyword>
<feature type="transmembrane region" description="Helical" evidence="1">
    <location>
        <begin position="141"/>
        <end position="160"/>
    </location>
</feature>
<dbReference type="InterPro" id="IPR035168">
    <property type="entry name" value="DUF5317"/>
</dbReference>
<keyword evidence="1" id="KW-0812">Transmembrane</keyword>
<feature type="transmembrane region" description="Helical" evidence="1">
    <location>
        <begin position="44"/>
        <end position="66"/>
    </location>
</feature>
<keyword evidence="1" id="KW-1133">Transmembrane helix</keyword>
<name>M8DFG4_9BACL</name>
<dbReference type="GeneID" id="89497720"/>
<gene>
    <name evidence="2" type="ORF">I532_11214</name>
</gene>
<dbReference type="EMBL" id="APBN01000004">
    <property type="protein sequence ID" value="EMT52218.1"/>
    <property type="molecule type" value="Genomic_DNA"/>
</dbReference>
<dbReference type="Proteomes" id="UP000012081">
    <property type="component" value="Unassembled WGS sequence"/>
</dbReference>
<evidence type="ECO:0000313" key="3">
    <source>
        <dbReference type="Proteomes" id="UP000012081"/>
    </source>
</evidence>
<protein>
    <recommendedName>
        <fullName evidence="4">DUF5317 domain-containing protein</fullName>
    </recommendedName>
</protein>
<feature type="transmembrane region" description="Helical" evidence="1">
    <location>
        <begin position="73"/>
        <end position="91"/>
    </location>
</feature>
<organism evidence="2 3">
    <name type="scientific">Brevibacillus borstelensis AK1</name>
    <dbReference type="NCBI Taxonomy" id="1300222"/>
    <lineage>
        <taxon>Bacteria</taxon>
        <taxon>Bacillati</taxon>
        <taxon>Bacillota</taxon>
        <taxon>Bacilli</taxon>
        <taxon>Bacillales</taxon>
        <taxon>Paenibacillaceae</taxon>
        <taxon>Brevibacillus</taxon>
    </lineage>
</organism>
<dbReference type="STRING" id="1300222.I532_11214"/>
<dbReference type="RefSeq" id="WP_003388280.1">
    <property type="nucleotide sequence ID" value="NZ_APBN01000004.1"/>
</dbReference>
<dbReference type="OrthoDB" id="37447at2"/>
<evidence type="ECO:0000256" key="1">
    <source>
        <dbReference type="SAM" id="Phobius"/>
    </source>
</evidence>
<evidence type="ECO:0008006" key="4">
    <source>
        <dbReference type="Google" id="ProtNLM"/>
    </source>
</evidence>
<dbReference type="AlphaFoldDB" id="M8DFG4"/>
<sequence>MLLDVIAFSFLIAFLRGGRVKSIPTFNGLAFLVICILLQITSGFFPSIGGIFVSVAYLALLLFFYFNREHEDIRIFMIGWFLNALVIWLNGGRMPVDIEQAKQLPYPIEPLLNGTDFKHSLLTDQTVFPFLADIMHMPFPIPRLISIGDLFIMLGTFLLVQRITNKPISLIRLREGKNYAEKY</sequence>
<evidence type="ECO:0000313" key="2">
    <source>
        <dbReference type="EMBL" id="EMT52218.1"/>
    </source>
</evidence>
<dbReference type="Pfam" id="PF17248">
    <property type="entry name" value="DUF5317"/>
    <property type="match status" value="1"/>
</dbReference>
<reference evidence="2 3" key="1">
    <citation type="submission" date="2013-03" db="EMBL/GenBank/DDBJ databases">
        <title>Assembly of a new bacterial strain Brevibacillus borstelensis AK1.</title>
        <authorList>
            <person name="Rajan I."/>
            <person name="PoliReddy D."/>
            <person name="Sugumar T."/>
            <person name="Rathinam K."/>
            <person name="Alqarawi S."/>
            <person name="Khalil A.B."/>
            <person name="Sivakumar N."/>
        </authorList>
    </citation>
    <scope>NUCLEOTIDE SEQUENCE [LARGE SCALE GENOMIC DNA]</scope>
    <source>
        <strain evidence="2 3">AK1</strain>
    </source>
</reference>
<comment type="caution">
    <text evidence="2">The sequence shown here is derived from an EMBL/GenBank/DDBJ whole genome shotgun (WGS) entry which is preliminary data.</text>
</comment>
<proteinExistence type="predicted"/>
<dbReference type="PATRIC" id="fig|1300222.3.peg.2338"/>